<dbReference type="Proteomes" id="UP001187192">
    <property type="component" value="Unassembled WGS sequence"/>
</dbReference>
<reference evidence="1" key="1">
    <citation type="submission" date="2023-07" db="EMBL/GenBank/DDBJ databases">
        <title>draft genome sequence of fig (Ficus carica).</title>
        <authorList>
            <person name="Takahashi T."/>
            <person name="Nishimura K."/>
        </authorList>
    </citation>
    <scope>NUCLEOTIDE SEQUENCE</scope>
</reference>
<gene>
    <name evidence="1" type="ORF">TIFTF001_016851</name>
</gene>
<comment type="caution">
    <text evidence="1">The sequence shown here is derived from an EMBL/GenBank/DDBJ whole genome shotgun (WGS) entry which is preliminary data.</text>
</comment>
<proteinExistence type="predicted"/>
<protein>
    <submittedName>
        <fullName evidence="1">Uncharacterized protein</fullName>
    </submittedName>
</protein>
<evidence type="ECO:0000313" key="2">
    <source>
        <dbReference type="Proteomes" id="UP001187192"/>
    </source>
</evidence>
<organism evidence="1 2">
    <name type="scientific">Ficus carica</name>
    <name type="common">Common fig</name>
    <dbReference type="NCBI Taxonomy" id="3494"/>
    <lineage>
        <taxon>Eukaryota</taxon>
        <taxon>Viridiplantae</taxon>
        <taxon>Streptophyta</taxon>
        <taxon>Embryophyta</taxon>
        <taxon>Tracheophyta</taxon>
        <taxon>Spermatophyta</taxon>
        <taxon>Magnoliopsida</taxon>
        <taxon>eudicotyledons</taxon>
        <taxon>Gunneridae</taxon>
        <taxon>Pentapetalae</taxon>
        <taxon>rosids</taxon>
        <taxon>fabids</taxon>
        <taxon>Rosales</taxon>
        <taxon>Moraceae</taxon>
        <taxon>Ficeae</taxon>
        <taxon>Ficus</taxon>
    </lineage>
</organism>
<accession>A0AA88A3W7</accession>
<evidence type="ECO:0000313" key="1">
    <source>
        <dbReference type="EMBL" id="GMN47673.1"/>
    </source>
</evidence>
<keyword evidence="2" id="KW-1185">Reference proteome</keyword>
<sequence length="71" mass="7736">MNNNKYTNYTPSKLQKNCVVAVVVATAVAEKGKRGEGGVEGVRIMRGRGWRRCGRRENEEEGRTAAAAPGE</sequence>
<name>A0AA88A3W7_FICCA</name>
<dbReference type="EMBL" id="BTGU01000026">
    <property type="protein sequence ID" value="GMN47673.1"/>
    <property type="molecule type" value="Genomic_DNA"/>
</dbReference>
<dbReference type="AlphaFoldDB" id="A0AA88A3W7"/>